<keyword evidence="7 13" id="KW-0479">Metal-binding</keyword>
<evidence type="ECO:0000256" key="13">
    <source>
        <dbReference type="PIRSR" id="PIRSR602401-1"/>
    </source>
</evidence>
<organism evidence="15 16">
    <name type="scientific">Cerrena zonata</name>
    <dbReference type="NCBI Taxonomy" id="2478898"/>
    <lineage>
        <taxon>Eukaryota</taxon>
        <taxon>Fungi</taxon>
        <taxon>Dikarya</taxon>
        <taxon>Basidiomycota</taxon>
        <taxon>Agaricomycotina</taxon>
        <taxon>Agaricomycetes</taxon>
        <taxon>Polyporales</taxon>
        <taxon>Cerrenaceae</taxon>
        <taxon>Cerrena</taxon>
    </lineage>
</organism>
<dbReference type="EMBL" id="JASBNA010000004">
    <property type="protein sequence ID" value="KAK7692433.1"/>
    <property type="molecule type" value="Genomic_DNA"/>
</dbReference>
<keyword evidence="8" id="KW-1133">Transmembrane helix</keyword>
<dbReference type="PRINTS" id="PR00463">
    <property type="entry name" value="EP450I"/>
</dbReference>
<evidence type="ECO:0000256" key="7">
    <source>
        <dbReference type="ARBA" id="ARBA00022723"/>
    </source>
</evidence>
<comment type="cofactor">
    <cofactor evidence="1 13">
        <name>heme</name>
        <dbReference type="ChEBI" id="CHEBI:30413"/>
    </cofactor>
</comment>
<gene>
    <name evidence="15" type="ORF">QCA50_004058</name>
</gene>
<comment type="similarity">
    <text evidence="4 14">Belongs to the cytochrome P450 family.</text>
</comment>
<dbReference type="GO" id="GO:0016705">
    <property type="term" value="F:oxidoreductase activity, acting on paired donors, with incorporation or reduction of molecular oxygen"/>
    <property type="evidence" value="ECO:0007669"/>
    <property type="project" value="InterPro"/>
</dbReference>
<dbReference type="GO" id="GO:0004497">
    <property type="term" value="F:monooxygenase activity"/>
    <property type="evidence" value="ECO:0007669"/>
    <property type="project" value="UniProtKB-KW"/>
</dbReference>
<dbReference type="InterPro" id="IPR017972">
    <property type="entry name" value="Cyt_P450_CS"/>
</dbReference>
<evidence type="ECO:0000256" key="11">
    <source>
        <dbReference type="ARBA" id="ARBA00023033"/>
    </source>
</evidence>
<comment type="subcellular location">
    <subcellularLocation>
        <location evidence="2">Membrane</location>
        <topology evidence="2">Single-pass membrane protein</topology>
    </subcellularLocation>
</comment>
<evidence type="ECO:0000256" key="1">
    <source>
        <dbReference type="ARBA" id="ARBA00001971"/>
    </source>
</evidence>
<evidence type="ECO:0000256" key="3">
    <source>
        <dbReference type="ARBA" id="ARBA00005179"/>
    </source>
</evidence>
<comment type="caution">
    <text evidence="15">The sequence shown here is derived from an EMBL/GenBank/DDBJ whole genome shotgun (WGS) entry which is preliminary data.</text>
</comment>
<name>A0AAW0GQE3_9APHY</name>
<dbReference type="AlphaFoldDB" id="A0AAW0GQE3"/>
<keyword evidence="12" id="KW-0472">Membrane</keyword>
<dbReference type="PROSITE" id="PS00086">
    <property type="entry name" value="CYTOCHROME_P450"/>
    <property type="match status" value="1"/>
</dbReference>
<dbReference type="Proteomes" id="UP001385951">
    <property type="component" value="Unassembled WGS sequence"/>
</dbReference>
<comment type="pathway">
    <text evidence="3">Secondary metabolite biosynthesis.</text>
</comment>
<evidence type="ECO:0000256" key="12">
    <source>
        <dbReference type="ARBA" id="ARBA00023136"/>
    </source>
</evidence>
<evidence type="ECO:0000256" key="4">
    <source>
        <dbReference type="ARBA" id="ARBA00010617"/>
    </source>
</evidence>
<dbReference type="Pfam" id="PF00067">
    <property type="entry name" value="p450"/>
    <property type="match status" value="1"/>
</dbReference>
<keyword evidence="16" id="KW-1185">Reference proteome</keyword>
<dbReference type="GO" id="GO:0020037">
    <property type="term" value="F:heme binding"/>
    <property type="evidence" value="ECO:0007669"/>
    <property type="project" value="InterPro"/>
</dbReference>
<reference evidence="15 16" key="1">
    <citation type="submission" date="2022-09" db="EMBL/GenBank/DDBJ databases">
        <authorList>
            <person name="Palmer J.M."/>
        </authorList>
    </citation>
    <scope>NUCLEOTIDE SEQUENCE [LARGE SCALE GENOMIC DNA]</scope>
    <source>
        <strain evidence="15 16">DSM 7382</strain>
    </source>
</reference>
<dbReference type="PANTHER" id="PTHR46300:SF7">
    <property type="entry name" value="P450, PUTATIVE (EUROFUNG)-RELATED"/>
    <property type="match status" value="1"/>
</dbReference>
<evidence type="ECO:0000256" key="6">
    <source>
        <dbReference type="ARBA" id="ARBA00022692"/>
    </source>
</evidence>
<feature type="binding site" description="axial binding residue" evidence="13">
    <location>
        <position position="125"/>
    </location>
    <ligand>
        <name>heme</name>
        <dbReference type="ChEBI" id="CHEBI:30413"/>
    </ligand>
    <ligandPart>
        <name>Fe</name>
        <dbReference type="ChEBI" id="CHEBI:18248"/>
    </ligandPart>
</feature>
<evidence type="ECO:0000256" key="2">
    <source>
        <dbReference type="ARBA" id="ARBA00004167"/>
    </source>
</evidence>
<dbReference type="InterPro" id="IPR001128">
    <property type="entry name" value="Cyt_P450"/>
</dbReference>
<dbReference type="PRINTS" id="PR00385">
    <property type="entry name" value="P450"/>
</dbReference>
<evidence type="ECO:0000256" key="5">
    <source>
        <dbReference type="ARBA" id="ARBA00022617"/>
    </source>
</evidence>
<keyword evidence="11 14" id="KW-0503">Monooxygenase</keyword>
<dbReference type="SUPFAM" id="SSF48264">
    <property type="entry name" value="Cytochrome P450"/>
    <property type="match status" value="1"/>
</dbReference>
<evidence type="ECO:0000256" key="10">
    <source>
        <dbReference type="ARBA" id="ARBA00023004"/>
    </source>
</evidence>
<dbReference type="InterPro" id="IPR036396">
    <property type="entry name" value="Cyt_P450_sf"/>
</dbReference>
<dbReference type="InterPro" id="IPR002401">
    <property type="entry name" value="Cyt_P450_E_grp-I"/>
</dbReference>
<dbReference type="Gene3D" id="1.10.630.10">
    <property type="entry name" value="Cytochrome P450"/>
    <property type="match status" value="1"/>
</dbReference>
<evidence type="ECO:0000256" key="14">
    <source>
        <dbReference type="RuleBase" id="RU000461"/>
    </source>
</evidence>
<protein>
    <recommendedName>
        <fullName evidence="17">Cytochrome P450</fullName>
    </recommendedName>
</protein>
<evidence type="ECO:0000256" key="8">
    <source>
        <dbReference type="ARBA" id="ARBA00022989"/>
    </source>
</evidence>
<dbReference type="GO" id="GO:0016020">
    <property type="term" value="C:membrane"/>
    <property type="evidence" value="ECO:0007669"/>
    <property type="project" value="UniProtKB-SubCell"/>
</dbReference>
<proteinExistence type="inferred from homology"/>
<accession>A0AAW0GQE3</accession>
<dbReference type="GO" id="GO:0005506">
    <property type="term" value="F:iron ion binding"/>
    <property type="evidence" value="ECO:0007669"/>
    <property type="project" value="InterPro"/>
</dbReference>
<evidence type="ECO:0000313" key="15">
    <source>
        <dbReference type="EMBL" id="KAK7692433.1"/>
    </source>
</evidence>
<keyword evidence="9 14" id="KW-0560">Oxidoreductase</keyword>
<evidence type="ECO:0000256" key="9">
    <source>
        <dbReference type="ARBA" id="ARBA00023002"/>
    </source>
</evidence>
<dbReference type="PANTHER" id="PTHR46300">
    <property type="entry name" value="P450, PUTATIVE (EUROFUNG)-RELATED-RELATED"/>
    <property type="match status" value="1"/>
</dbReference>
<sequence length="202" mass="22551">MSLFPDVQRKAQDEVDRVVGPNRLPEFDDYENLVYIKAVILETMRWMPVVALNVPHYATADNAYKGLHIPKGATILVNIWAILHDPEVYPEPECFNPDRFIKNGELDQDVPNPLNVAFGNGRRICPGRWLSGASLFITIASVVHTFNIHPVLDANGKTFDPSNHEIEGVVTSIESIPCTVTPRSPKAEALIRSNETPIQTLK</sequence>
<keyword evidence="6" id="KW-0812">Transmembrane</keyword>
<keyword evidence="5 13" id="KW-0349">Heme</keyword>
<keyword evidence="10 13" id="KW-0408">Iron</keyword>
<evidence type="ECO:0000313" key="16">
    <source>
        <dbReference type="Proteomes" id="UP001385951"/>
    </source>
</evidence>
<dbReference type="InterPro" id="IPR050364">
    <property type="entry name" value="Cytochrome_P450_fung"/>
</dbReference>
<evidence type="ECO:0008006" key="17">
    <source>
        <dbReference type="Google" id="ProtNLM"/>
    </source>
</evidence>